<accession>A0ACB0JAR8</accession>
<name>A0ACB0JAR8_TRIPR</name>
<dbReference type="EMBL" id="CASHSV030000024">
    <property type="protein sequence ID" value="CAJ2642134.1"/>
    <property type="molecule type" value="Genomic_DNA"/>
</dbReference>
<evidence type="ECO:0000313" key="2">
    <source>
        <dbReference type="Proteomes" id="UP001177021"/>
    </source>
</evidence>
<gene>
    <name evidence="1" type="ORF">MILVUS5_LOCUS11650</name>
</gene>
<reference evidence="1" key="1">
    <citation type="submission" date="2023-10" db="EMBL/GenBank/DDBJ databases">
        <authorList>
            <person name="Rodriguez Cubillos JULIANA M."/>
            <person name="De Vega J."/>
        </authorList>
    </citation>
    <scope>NUCLEOTIDE SEQUENCE</scope>
</reference>
<dbReference type="Proteomes" id="UP001177021">
    <property type="component" value="Unassembled WGS sequence"/>
</dbReference>
<evidence type="ECO:0000313" key="1">
    <source>
        <dbReference type="EMBL" id="CAJ2642134.1"/>
    </source>
</evidence>
<protein>
    <submittedName>
        <fullName evidence="1">Uncharacterized protein</fullName>
    </submittedName>
</protein>
<organism evidence="1 2">
    <name type="scientific">Trifolium pratense</name>
    <name type="common">Red clover</name>
    <dbReference type="NCBI Taxonomy" id="57577"/>
    <lineage>
        <taxon>Eukaryota</taxon>
        <taxon>Viridiplantae</taxon>
        <taxon>Streptophyta</taxon>
        <taxon>Embryophyta</taxon>
        <taxon>Tracheophyta</taxon>
        <taxon>Spermatophyta</taxon>
        <taxon>Magnoliopsida</taxon>
        <taxon>eudicotyledons</taxon>
        <taxon>Gunneridae</taxon>
        <taxon>Pentapetalae</taxon>
        <taxon>rosids</taxon>
        <taxon>fabids</taxon>
        <taxon>Fabales</taxon>
        <taxon>Fabaceae</taxon>
        <taxon>Papilionoideae</taxon>
        <taxon>50 kb inversion clade</taxon>
        <taxon>NPAAA clade</taxon>
        <taxon>Hologalegina</taxon>
        <taxon>IRL clade</taxon>
        <taxon>Trifolieae</taxon>
        <taxon>Trifolium</taxon>
    </lineage>
</organism>
<proteinExistence type="predicted"/>
<sequence>MAGTSSSSSKRIPPFIFKNLQIVGNEMEFPESELTFLSEKIVDFDGLKANGFDVKPYFITQELDVFEKDTRFRDDLLHLICTDFSLKGKVKGLTDECRVLFKIIIAAISPRVGGTDTISWTHRHLLYFLLTGKKVNLGDYFFERICEAIFASKSQRKTTIVYPRLLSDLLHQGHVVQNLKKFHPELVEKKFTPEILHASFLTKMRLIASKPVAPPQEITTTLDDRFYVQGYPVISEADAEHVIQDYLEVLREEGFVVDRSMVPPAPVNLYNPKRKPKRKAEQEKPDLLAQKKVKVEQSMAEQRTKRKHEETANKAAEGASKKPIVVEDDSSSEGSTSEDETESDEETLAASLRKRPASTSKDKGKSSKYVFNENEIGIGYTKPLKTILPTSDIPTSDNPLSDLEKHLSPDPLNNQTFTQKPSSPPKPTSPQPEPQPDIPPSEPQPDIPVTKPTSPTKQPSPHNSPEPTPEQIAPEPTPEPKSPEPSPEHIYPESTSDISSSEPTPEPHPNPSAEHASPERIHTCAPKPSEAEVVIIDKHANDSTNLSTIPNPSPSSSNPFGNLSAQIHEDLVRLSLLKDRFLVCPSDVDLEVSSIKARLCNALDGAAEKIKAVVGKRDLDLISFLKDSMARAELKRLTMFNHARFELANLEEVAAVEHRLNAFKVIWIDSKLFQNLDTQRSESERSEEAAAKVAELANELHNEDATEEDVLNVLNQDDVLMIDYPEEGEPSDKGKAPLVEEPEPVIEDQAPVMADQLRIFQEALREQQEGLERQRAAQETLETKVDGLVSNVGSLNDKFDQLLAYLKKP</sequence>
<comment type="caution">
    <text evidence="1">The sequence shown here is derived from an EMBL/GenBank/DDBJ whole genome shotgun (WGS) entry which is preliminary data.</text>
</comment>
<keyword evidence="2" id="KW-1185">Reference proteome</keyword>